<dbReference type="EMBL" id="FQYO01000005">
    <property type="protein sequence ID" value="SHJ15404.1"/>
    <property type="molecule type" value="Genomic_DNA"/>
</dbReference>
<dbReference type="AlphaFoldDB" id="A0A1M6GZR7"/>
<dbReference type="STRING" id="1447782.SAMN05444417_3022"/>
<proteinExistence type="predicted"/>
<protein>
    <recommendedName>
        <fullName evidence="3">Transcriptional activator HlyU</fullName>
    </recommendedName>
</protein>
<dbReference type="Pfam" id="PF10115">
    <property type="entry name" value="HlyU"/>
    <property type="match status" value="1"/>
</dbReference>
<dbReference type="OrthoDB" id="9800971at2"/>
<accession>A0A1M6GZR7</accession>
<organism evidence="1 2">
    <name type="scientific">Wenxinia saemankumensis</name>
    <dbReference type="NCBI Taxonomy" id="1447782"/>
    <lineage>
        <taxon>Bacteria</taxon>
        <taxon>Pseudomonadati</taxon>
        <taxon>Pseudomonadota</taxon>
        <taxon>Alphaproteobacteria</taxon>
        <taxon>Rhodobacterales</taxon>
        <taxon>Roseobacteraceae</taxon>
        <taxon>Wenxinia</taxon>
    </lineage>
</organism>
<keyword evidence="2" id="KW-1185">Reference proteome</keyword>
<dbReference type="InterPro" id="IPR018772">
    <property type="entry name" value="Transcription_activator_HlyU"/>
</dbReference>
<dbReference type="Proteomes" id="UP000184292">
    <property type="component" value="Unassembled WGS sequence"/>
</dbReference>
<evidence type="ECO:0008006" key="3">
    <source>
        <dbReference type="Google" id="ProtNLM"/>
    </source>
</evidence>
<sequence>MSWLSRLLGGGAAAPAKTSAAPEAYKDFLIYPEPQKDGGKWRIAGRVEKGERSHHFVRADTLETEEQGVAESLAKGKLIVDQLGESVFD</sequence>
<reference evidence="1 2" key="1">
    <citation type="submission" date="2016-11" db="EMBL/GenBank/DDBJ databases">
        <authorList>
            <person name="Jaros S."/>
            <person name="Januszkiewicz K."/>
            <person name="Wedrychowicz H."/>
        </authorList>
    </citation>
    <scope>NUCLEOTIDE SEQUENCE [LARGE SCALE GENOMIC DNA]</scope>
    <source>
        <strain evidence="1 2">DSM 100565</strain>
    </source>
</reference>
<name>A0A1M6GZR7_9RHOB</name>
<evidence type="ECO:0000313" key="1">
    <source>
        <dbReference type="EMBL" id="SHJ15404.1"/>
    </source>
</evidence>
<gene>
    <name evidence="1" type="ORF">SAMN05444417_3022</name>
</gene>
<evidence type="ECO:0000313" key="2">
    <source>
        <dbReference type="Proteomes" id="UP000184292"/>
    </source>
</evidence>
<dbReference type="RefSeq" id="WP_073332722.1">
    <property type="nucleotide sequence ID" value="NZ_FQYO01000005.1"/>
</dbReference>